<evidence type="ECO:0000256" key="4">
    <source>
        <dbReference type="ARBA" id="ARBA00022859"/>
    </source>
</evidence>
<accession>A0A8C9TP16</accession>
<keyword evidence="5" id="KW-0342">GTP-binding</keyword>
<keyword evidence="4" id="KW-0391">Immunity</keyword>
<dbReference type="Ensembl" id="ENSSFOT00015079498.1">
    <property type="protein sequence ID" value="ENSSFOP00015055766.1"/>
    <property type="gene ID" value="ENSSFOG00015028763.1"/>
</dbReference>
<proteinExistence type="inferred from homology"/>
<comment type="similarity">
    <text evidence="6">Belongs to the TRAFAC class dynamin-like GTPase superfamily. GB1/RHD3 GTPase family.</text>
</comment>
<dbReference type="PANTHER" id="PTHR10751">
    <property type="entry name" value="GUANYLATE BINDING PROTEIN"/>
    <property type="match status" value="1"/>
</dbReference>
<dbReference type="InterPro" id="IPR036543">
    <property type="entry name" value="Guanylate-bd_C_sf"/>
</dbReference>
<dbReference type="SUPFAM" id="SSF52540">
    <property type="entry name" value="P-loop containing nucleoside triphosphate hydrolases"/>
    <property type="match status" value="1"/>
</dbReference>
<dbReference type="AlphaFoldDB" id="A0A8C9TP16"/>
<evidence type="ECO:0000256" key="3">
    <source>
        <dbReference type="ARBA" id="ARBA00022801"/>
    </source>
</evidence>
<evidence type="ECO:0000256" key="5">
    <source>
        <dbReference type="ARBA" id="ARBA00023134"/>
    </source>
</evidence>
<dbReference type="FunFam" id="1.20.1000.10:FF:000001">
    <property type="entry name" value="Guanylate binding protein 1"/>
    <property type="match status" value="1"/>
</dbReference>
<dbReference type="GO" id="GO:0003924">
    <property type="term" value="F:GTPase activity"/>
    <property type="evidence" value="ECO:0007669"/>
    <property type="project" value="InterPro"/>
</dbReference>
<dbReference type="GO" id="GO:0005525">
    <property type="term" value="F:GTP binding"/>
    <property type="evidence" value="ECO:0007669"/>
    <property type="project" value="UniProtKB-KW"/>
</dbReference>
<dbReference type="OrthoDB" id="2135133at2759"/>
<dbReference type="PROSITE" id="PS51715">
    <property type="entry name" value="G_GB1_RHD3"/>
    <property type="match status" value="1"/>
</dbReference>
<feature type="coiled-coil region" evidence="7">
    <location>
        <begin position="480"/>
        <end position="587"/>
    </location>
</feature>
<evidence type="ECO:0000313" key="10">
    <source>
        <dbReference type="Proteomes" id="UP000694397"/>
    </source>
</evidence>
<gene>
    <name evidence="9" type="primary">GBP1</name>
</gene>
<dbReference type="InterPro" id="IPR003191">
    <property type="entry name" value="Guanylate-bd/ATL_C"/>
</dbReference>
<dbReference type="Pfam" id="PF02841">
    <property type="entry name" value="GBP_C"/>
    <property type="match status" value="1"/>
</dbReference>
<keyword evidence="1" id="KW-0399">Innate immunity</keyword>
<keyword evidence="7" id="KW-0175">Coiled coil</keyword>
<reference evidence="9" key="3">
    <citation type="submission" date="2025-09" db="UniProtKB">
        <authorList>
            <consortium name="Ensembl"/>
        </authorList>
    </citation>
    <scope>IDENTIFICATION</scope>
</reference>
<keyword evidence="10" id="KW-1185">Reference proteome</keyword>
<dbReference type="GeneTree" id="ENSGT00940000156840"/>
<dbReference type="InterPro" id="IPR015894">
    <property type="entry name" value="Guanylate-bd_N"/>
</dbReference>
<reference evidence="9 10" key="1">
    <citation type="submission" date="2019-04" db="EMBL/GenBank/DDBJ databases">
        <authorList>
            <consortium name="Wellcome Sanger Institute Data Sharing"/>
        </authorList>
    </citation>
    <scope>NUCLEOTIDE SEQUENCE [LARGE SCALE GENOMIC DNA]</scope>
</reference>
<organism evidence="9 10">
    <name type="scientific">Scleropages formosus</name>
    <name type="common">Asian bonytongue</name>
    <name type="synonym">Osteoglossum formosum</name>
    <dbReference type="NCBI Taxonomy" id="113540"/>
    <lineage>
        <taxon>Eukaryota</taxon>
        <taxon>Metazoa</taxon>
        <taxon>Chordata</taxon>
        <taxon>Craniata</taxon>
        <taxon>Vertebrata</taxon>
        <taxon>Euteleostomi</taxon>
        <taxon>Actinopterygii</taxon>
        <taxon>Neopterygii</taxon>
        <taxon>Teleostei</taxon>
        <taxon>Osteoglossocephala</taxon>
        <taxon>Osteoglossomorpha</taxon>
        <taxon>Osteoglossiformes</taxon>
        <taxon>Osteoglossidae</taxon>
        <taxon>Scleropages</taxon>
    </lineage>
</organism>
<sequence>HMGQAVQKMCPMCLIENGNDGKLQVIPQALKALAQIDQRVVVVAVVGLYRTGKSYLMNKLAGKRKGFALGATVQSKTKGIWMWCVPHPVKEGHTLVLLDTEGLGDVEKGDAKNDIWIFSLAVLLSSTLVYNSMGTIDNDAIQRLHYVTELTEHIKVKSKADNEDESIEFVRIFPSFVWTVRDFTLTLEFDGKPVTADEYLDKSLQLKNGHSKKVQEYNMPRSCLRNFFPSRKCFVFERPAATEKMKELSELSDRELEPSFVEQANEFCDYIYNKAEIKTLKGGIPVTGRLLGNLAKVYVDTICSNQVPCLENAVQALSQIENANAVQRAVAHYRAKMGEWVVFPTETQEELSQIHGTMVKEALKIFIENSFKDEDQKHQLELMKVLQKEYEAICDKNIQESKKVCQSIIKRVFQPLEDRLSSGSYMSPGGYRKYSQDIQNYIRKYRSEHGRGVMAEETLKEYLEGKKKTGETILAADQSLTEAEHQMEVERARTRALEQEKQAAKEKAEIYERMIKDQQHTYNENVEQLLKKMEEERISAMREHERVVEAKLKEQHDLLKEGFKEKAELLQKDIDGLNRQREKEQVESPSLFSTILDNVGQAASLFLPGILPKVGGMAVSYMSRFFK</sequence>
<dbReference type="GO" id="GO:0045087">
    <property type="term" value="P:innate immune response"/>
    <property type="evidence" value="ECO:0007669"/>
    <property type="project" value="UniProtKB-KW"/>
</dbReference>
<dbReference type="Pfam" id="PF02263">
    <property type="entry name" value="GBP"/>
    <property type="match status" value="1"/>
</dbReference>
<dbReference type="InterPro" id="IPR037684">
    <property type="entry name" value="GBP_C"/>
</dbReference>
<name>A0A8C9TP16_SCLFO</name>
<evidence type="ECO:0000256" key="2">
    <source>
        <dbReference type="ARBA" id="ARBA00022741"/>
    </source>
</evidence>
<keyword evidence="2" id="KW-0547">Nucleotide-binding</keyword>
<protein>
    <submittedName>
        <fullName evidence="9">Guanylate binding protein 1</fullName>
    </submittedName>
</protein>
<evidence type="ECO:0000313" key="9">
    <source>
        <dbReference type="Ensembl" id="ENSSFOP00015055766.1"/>
    </source>
</evidence>
<evidence type="ECO:0000256" key="7">
    <source>
        <dbReference type="SAM" id="Coils"/>
    </source>
</evidence>
<feature type="domain" description="GB1/RHD3-type G" evidence="8">
    <location>
        <begin position="37"/>
        <end position="276"/>
    </location>
</feature>
<dbReference type="SUPFAM" id="SSF48340">
    <property type="entry name" value="Interferon-induced guanylate-binding protein 1 (GBP1), C-terminal domain"/>
    <property type="match status" value="1"/>
</dbReference>
<evidence type="ECO:0000259" key="8">
    <source>
        <dbReference type="PROSITE" id="PS51715"/>
    </source>
</evidence>
<evidence type="ECO:0000256" key="1">
    <source>
        <dbReference type="ARBA" id="ARBA00022588"/>
    </source>
</evidence>
<dbReference type="CDD" id="cd16269">
    <property type="entry name" value="GBP_C"/>
    <property type="match status" value="1"/>
</dbReference>
<evidence type="ECO:0000256" key="6">
    <source>
        <dbReference type="PROSITE-ProRule" id="PRU01052"/>
    </source>
</evidence>
<dbReference type="InterPro" id="IPR030386">
    <property type="entry name" value="G_GB1_RHD3_dom"/>
</dbReference>
<reference evidence="9" key="2">
    <citation type="submission" date="2025-08" db="UniProtKB">
        <authorList>
            <consortium name="Ensembl"/>
        </authorList>
    </citation>
    <scope>IDENTIFICATION</scope>
</reference>
<dbReference type="Gene3D" id="1.20.1000.10">
    <property type="entry name" value="Guanylate-binding protein, C-terminal domain"/>
    <property type="match status" value="1"/>
</dbReference>
<dbReference type="Proteomes" id="UP000694397">
    <property type="component" value="Chromosome 18"/>
</dbReference>
<dbReference type="InterPro" id="IPR027417">
    <property type="entry name" value="P-loop_NTPase"/>
</dbReference>
<dbReference type="CDD" id="cd01851">
    <property type="entry name" value="GBP"/>
    <property type="match status" value="1"/>
</dbReference>
<dbReference type="Gene3D" id="3.40.50.300">
    <property type="entry name" value="P-loop containing nucleotide triphosphate hydrolases"/>
    <property type="match status" value="1"/>
</dbReference>
<keyword evidence="3" id="KW-0378">Hydrolase</keyword>
<dbReference type="FunFam" id="3.40.50.300:FF:000422">
    <property type="entry name" value="Guanylate-binding protein 1"/>
    <property type="match status" value="1"/>
</dbReference>